<proteinExistence type="inferred from homology"/>
<dbReference type="OrthoDB" id="775260at2759"/>
<evidence type="ECO:0000313" key="11">
    <source>
        <dbReference type="EMBL" id="ERN12361.1"/>
    </source>
</evidence>
<dbReference type="Pfam" id="PF01715">
    <property type="entry name" value="IPPT"/>
    <property type="match status" value="2"/>
</dbReference>
<keyword evidence="4" id="KW-0547">Nucleotide-binding</keyword>
<reference evidence="12" key="1">
    <citation type="journal article" date="2013" name="Science">
        <title>The Amborella genome and the evolution of flowering plants.</title>
        <authorList>
            <consortium name="Amborella Genome Project"/>
        </authorList>
    </citation>
    <scope>NUCLEOTIDE SEQUENCE [LARGE SCALE GENOMIC DNA]</scope>
</reference>
<dbReference type="PANTHER" id="PTHR11088:SF74">
    <property type="entry name" value="ADENYLATE ISOPENTENYLTRANSFERASE 5, CHLOROPLASTIC"/>
    <property type="match status" value="1"/>
</dbReference>
<evidence type="ECO:0000256" key="8">
    <source>
        <dbReference type="ARBA" id="ARBA00052386"/>
    </source>
</evidence>
<evidence type="ECO:0000256" key="4">
    <source>
        <dbReference type="ARBA" id="ARBA00022741"/>
    </source>
</evidence>
<comment type="function">
    <text evidence="9">Involved in cytokinin biosynthesis. Catalyzes the transfer of an isopentenyl group from dimethylallyl diphosphate (DMAPP) to ATP and ADP.</text>
</comment>
<accession>W1PX11</accession>
<dbReference type="EMBL" id="KI392614">
    <property type="protein sequence ID" value="ERN12361.1"/>
    <property type="molecule type" value="Genomic_DNA"/>
</dbReference>
<dbReference type="GO" id="GO:0052622">
    <property type="term" value="F:ATP/ADP dimethylallyltransferase activity"/>
    <property type="evidence" value="ECO:0007669"/>
    <property type="project" value="UniProtKB-EC"/>
</dbReference>
<dbReference type="GO" id="GO:0005524">
    <property type="term" value="F:ATP binding"/>
    <property type="evidence" value="ECO:0007669"/>
    <property type="project" value="UniProtKB-KW"/>
</dbReference>
<dbReference type="InterPro" id="IPR027417">
    <property type="entry name" value="P-loop_NTPase"/>
</dbReference>
<dbReference type="GO" id="GO:0009824">
    <property type="term" value="F:AMP dimethylallyltransferase activity"/>
    <property type="evidence" value="ECO:0007669"/>
    <property type="project" value="UniProtKB-ARBA"/>
</dbReference>
<organism evidence="11 12">
    <name type="scientific">Amborella trichopoda</name>
    <dbReference type="NCBI Taxonomy" id="13333"/>
    <lineage>
        <taxon>Eukaryota</taxon>
        <taxon>Viridiplantae</taxon>
        <taxon>Streptophyta</taxon>
        <taxon>Embryophyta</taxon>
        <taxon>Tracheophyta</taxon>
        <taxon>Spermatophyta</taxon>
        <taxon>Magnoliopsida</taxon>
        <taxon>Amborellales</taxon>
        <taxon>Amborellaceae</taxon>
        <taxon>Amborella</taxon>
    </lineage>
</organism>
<dbReference type="GO" id="GO:0006400">
    <property type="term" value="P:tRNA modification"/>
    <property type="evidence" value="ECO:0000318"/>
    <property type="project" value="GO_Central"/>
</dbReference>
<dbReference type="GO" id="GO:0005739">
    <property type="term" value="C:mitochondrion"/>
    <property type="evidence" value="ECO:0000318"/>
    <property type="project" value="GO_Central"/>
</dbReference>
<keyword evidence="3" id="KW-0203">Cytokinin biosynthesis</keyword>
<dbReference type="Gramene" id="ERN12361">
    <property type="protein sequence ID" value="ERN12361"/>
    <property type="gene ID" value="AMTR_s00025p00094380"/>
</dbReference>
<keyword evidence="5" id="KW-0067">ATP-binding</keyword>
<dbReference type="HOGENOM" id="CLU_032616_4_1_1"/>
<keyword evidence="6" id="KW-0809">Transit peptide</keyword>
<sequence length="332" mass="36312">MTGQPAMMRLSGCRHRVQATPLARPPRPLRPHLALAWRGSGKDKVVVVMGATGTGKSRLSIDLAARFPAEIINADKMQLYQGLDIVTNKVPVEERRGVPHHLLGTLDPKSHQDFDCNDFRDLASQAVLSISSRGHLPIVAGGSNSYIDALVSGPAPGQMRYECCFLWVDAALPVLHQFVSDRVEDMVEAGLVADVRALFDTSGGRVDFSRGLGKAIGVPEMDRLIKSERQASLSLHERAALIREAMEEIKANTCKLACCQLQKIQRLRSLRGWELHRLDATAVLDAADRPSADEAWERLVVQPSARVVRRFLTATAVAPMPALERAPAGRIA</sequence>
<comment type="catalytic activity">
    <reaction evidence="8">
        <text>dimethylallyl diphosphate + ADP = N(6)-(dimethylallyl)adenosine 5'-diphosphate + diphosphate</text>
        <dbReference type="Rhea" id="RHEA:36327"/>
        <dbReference type="ChEBI" id="CHEBI:33019"/>
        <dbReference type="ChEBI" id="CHEBI:57623"/>
        <dbReference type="ChEBI" id="CHEBI:73533"/>
        <dbReference type="ChEBI" id="CHEBI:456216"/>
        <dbReference type="EC" id="2.5.1.112"/>
    </reaction>
</comment>
<keyword evidence="12" id="KW-1185">Reference proteome</keyword>
<dbReference type="Proteomes" id="UP000017836">
    <property type="component" value="Unassembled WGS sequence"/>
</dbReference>
<dbReference type="SUPFAM" id="SSF52540">
    <property type="entry name" value="P-loop containing nucleoside triphosphate hydrolases"/>
    <property type="match status" value="1"/>
</dbReference>
<protein>
    <recommendedName>
        <fullName evidence="10">adenylate dimethylallyltransferase (ADP/ATP-dependent)</fullName>
        <ecNumber evidence="10">2.5.1.112</ecNumber>
    </recommendedName>
</protein>
<dbReference type="FunFam" id="1.10.287.890:FF:000002">
    <property type="entry name" value="Adenylate isopentenyltransferase 5, chloroplastic"/>
    <property type="match status" value="1"/>
</dbReference>
<keyword evidence="2" id="KW-0808">Transferase</keyword>
<comment type="similarity">
    <text evidence="1">Belongs to the IPP transferase family.</text>
</comment>
<evidence type="ECO:0000256" key="1">
    <source>
        <dbReference type="ARBA" id="ARBA00005842"/>
    </source>
</evidence>
<evidence type="ECO:0000256" key="5">
    <source>
        <dbReference type="ARBA" id="ARBA00022840"/>
    </source>
</evidence>
<dbReference type="KEGG" id="atr:18440579"/>
<dbReference type="GO" id="GO:0009691">
    <property type="term" value="P:cytokinin biosynthetic process"/>
    <property type="evidence" value="ECO:0000318"/>
    <property type="project" value="GO_Central"/>
</dbReference>
<dbReference type="PANTHER" id="PTHR11088">
    <property type="entry name" value="TRNA DIMETHYLALLYLTRANSFERASE"/>
    <property type="match status" value="1"/>
</dbReference>
<dbReference type="AlphaFoldDB" id="W1PX11"/>
<name>W1PX11_AMBTC</name>
<dbReference type="eggNOG" id="KOG1384">
    <property type="taxonomic scope" value="Eukaryota"/>
</dbReference>
<dbReference type="GO" id="GO:0052381">
    <property type="term" value="F:tRNA dimethylallyltransferase activity"/>
    <property type="evidence" value="ECO:0000318"/>
    <property type="project" value="GO_Central"/>
</dbReference>
<evidence type="ECO:0000256" key="9">
    <source>
        <dbReference type="ARBA" id="ARBA00055191"/>
    </source>
</evidence>
<evidence type="ECO:0000256" key="3">
    <source>
        <dbReference type="ARBA" id="ARBA00022712"/>
    </source>
</evidence>
<dbReference type="STRING" id="13333.W1PX11"/>
<dbReference type="EC" id="2.5.1.112" evidence="10"/>
<dbReference type="InterPro" id="IPR039657">
    <property type="entry name" value="Dimethylallyltransferase"/>
</dbReference>
<evidence type="ECO:0000256" key="7">
    <source>
        <dbReference type="ARBA" id="ARBA00051744"/>
    </source>
</evidence>
<evidence type="ECO:0000313" key="12">
    <source>
        <dbReference type="Proteomes" id="UP000017836"/>
    </source>
</evidence>
<dbReference type="Gene3D" id="1.10.287.890">
    <property type="entry name" value="Crystal structure of tRNA isopentenylpyrophosphate transferase (bh2366) domain"/>
    <property type="match status" value="1"/>
</dbReference>
<evidence type="ECO:0000256" key="6">
    <source>
        <dbReference type="ARBA" id="ARBA00022946"/>
    </source>
</evidence>
<evidence type="ECO:0000256" key="10">
    <source>
        <dbReference type="ARBA" id="ARBA00066838"/>
    </source>
</evidence>
<evidence type="ECO:0000256" key="2">
    <source>
        <dbReference type="ARBA" id="ARBA00022679"/>
    </source>
</evidence>
<gene>
    <name evidence="11" type="ORF">AMTR_s00025p00094380</name>
</gene>
<dbReference type="OMA" id="NCNLATR"/>
<dbReference type="Gene3D" id="3.40.50.300">
    <property type="entry name" value="P-loop containing nucleotide triphosphate hydrolases"/>
    <property type="match status" value="1"/>
</dbReference>
<comment type="catalytic activity">
    <reaction evidence="7">
        <text>dimethylallyl diphosphate + ATP = N(6)-(dimethylallyl)adenosine 5'-triphosphate + diphosphate</text>
        <dbReference type="Rhea" id="RHEA:36331"/>
        <dbReference type="ChEBI" id="CHEBI:30616"/>
        <dbReference type="ChEBI" id="CHEBI:33019"/>
        <dbReference type="ChEBI" id="CHEBI:57623"/>
        <dbReference type="ChEBI" id="CHEBI:73532"/>
        <dbReference type="EC" id="2.5.1.112"/>
    </reaction>
</comment>